<organism evidence="5 6">
    <name type="scientific">Methanococcoides seepicolus</name>
    <dbReference type="NCBI Taxonomy" id="2828780"/>
    <lineage>
        <taxon>Archaea</taxon>
        <taxon>Methanobacteriati</taxon>
        <taxon>Methanobacteriota</taxon>
        <taxon>Stenosarchaea group</taxon>
        <taxon>Methanomicrobia</taxon>
        <taxon>Methanosarcinales</taxon>
        <taxon>Methanosarcinaceae</taxon>
        <taxon>Methanococcoides</taxon>
    </lineage>
</organism>
<dbReference type="SUPFAM" id="SSF55785">
    <property type="entry name" value="PYP-like sensor domain (PAS domain)"/>
    <property type="match status" value="1"/>
</dbReference>
<reference evidence="5" key="2">
    <citation type="submission" date="2021-04" db="EMBL/GenBank/DDBJ databases">
        <authorList>
            <person name="Dong X."/>
        </authorList>
    </citation>
    <scope>NUCLEOTIDE SEQUENCE</scope>
    <source>
        <strain evidence="5">LLY</strain>
    </source>
</reference>
<dbReference type="InterPro" id="IPR005467">
    <property type="entry name" value="His_kinase_dom"/>
</dbReference>
<evidence type="ECO:0000256" key="1">
    <source>
        <dbReference type="PROSITE-ProRule" id="PRU00169"/>
    </source>
</evidence>
<comment type="caution">
    <text evidence="5">The sequence shown here is derived from an EMBL/GenBank/DDBJ whole genome shotgun (WGS) entry which is preliminary data.</text>
</comment>
<name>A0A9E5DB34_9EURY</name>
<dbReference type="InterPro" id="IPR011006">
    <property type="entry name" value="CheY-like_superfamily"/>
</dbReference>
<dbReference type="InterPro" id="IPR036890">
    <property type="entry name" value="HATPase_C_sf"/>
</dbReference>
<dbReference type="PANTHER" id="PTHR43065">
    <property type="entry name" value="SENSOR HISTIDINE KINASE"/>
    <property type="match status" value="1"/>
</dbReference>
<dbReference type="Pfam" id="PF08448">
    <property type="entry name" value="PAS_4"/>
    <property type="match status" value="1"/>
</dbReference>
<dbReference type="AlphaFoldDB" id="A0A9E5DB34"/>
<gene>
    <name evidence="5" type="ORF">KDK67_01210</name>
</gene>
<dbReference type="SUPFAM" id="SSF52172">
    <property type="entry name" value="CheY-like"/>
    <property type="match status" value="1"/>
</dbReference>
<dbReference type="InterPro" id="IPR003594">
    <property type="entry name" value="HATPase_dom"/>
</dbReference>
<evidence type="ECO:0000259" key="4">
    <source>
        <dbReference type="PROSITE" id="PS50113"/>
    </source>
</evidence>
<dbReference type="Gene3D" id="3.30.565.10">
    <property type="entry name" value="Histidine kinase-like ATPase, C-terminal domain"/>
    <property type="match status" value="1"/>
</dbReference>
<dbReference type="InterPro" id="IPR001789">
    <property type="entry name" value="Sig_transdc_resp-reg_receiver"/>
</dbReference>
<dbReference type="Gene3D" id="3.40.50.2300">
    <property type="match status" value="1"/>
</dbReference>
<reference evidence="5" key="1">
    <citation type="journal article" date="2021" name="mSystems">
        <title>Bacteria and Archaea Synergistically Convert Glycine Betaine to Biogenic Methane in the Formosa Cold Seep of the South China Sea.</title>
        <authorList>
            <person name="Li L."/>
            <person name="Zhang W."/>
            <person name="Zhang S."/>
            <person name="Song L."/>
            <person name="Sun Q."/>
            <person name="Zhang H."/>
            <person name="Xiang H."/>
            <person name="Dong X."/>
        </authorList>
    </citation>
    <scope>NUCLEOTIDE SEQUENCE</scope>
    <source>
        <strain evidence="5">LLY</strain>
    </source>
</reference>
<dbReference type="NCBIfam" id="TIGR00229">
    <property type="entry name" value="sensory_box"/>
    <property type="match status" value="1"/>
</dbReference>
<dbReference type="RefSeq" id="WP_250867022.1">
    <property type="nucleotide sequence ID" value="NZ_JAGSOI010000003.1"/>
</dbReference>
<dbReference type="PROSITE" id="PS50109">
    <property type="entry name" value="HIS_KIN"/>
    <property type="match status" value="1"/>
</dbReference>
<dbReference type="InterPro" id="IPR013656">
    <property type="entry name" value="PAS_4"/>
</dbReference>
<dbReference type="CDD" id="cd17538">
    <property type="entry name" value="REC_D1_PleD-like"/>
    <property type="match status" value="1"/>
</dbReference>
<protein>
    <submittedName>
        <fullName evidence="5">Response regulator</fullName>
    </submittedName>
</protein>
<dbReference type="GO" id="GO:0000160">
    <property type="term" value="P:phosphorelay signal transduction system"/>
    <property type="evidence" value="ECO:0007669"/>
    <property type="project" value="InterPro"/>
</dbReference>
<evidence type="ECO:0000313" key="6">
    <source>
        <dbReference type="Proteomes" id="UP001056766"/>
    </source>
</evidence>
<dbReference type="Pfam" id="PF00072">
    <property type="entry name" value="Response_reg"/>
    <property type="match status" value="1"/>
</dbReference>
<feature type="modified residue" description="4-aspartylphosphate" evidence="1">
    <location>
        <position position="60"/>
    </location>
</feature>
<dbReference type="PROSITE" id="PS50110">
    <property type="entry name" value="RESPONSE_REGULATORY"/>
    <property type="match status" value="1"/>
</dbReference>
<dbReference type="Proteomes" id="UP001056766">
    <property type="component" value="Unassembled WGS sequence"/>
</dbReference>
<sequence length="466" mass="53189">MGSKVQENALPRILVVDDDQKNVELMEAYLSPDYEMIPAYRGKEALEILEKEEIDLVLLDVMMPDMKGYEVCVKLKENENTQFIPIIIVSALSRRKDRIQGLEAGADEFLTKPIDQIELKTRVKSLLRLKELYDKNIAEKDLAKKYLETADVMLTVIDPDHKLKLINKKGCKIIGCEEVDFIGTDFFKTLIPERFREKEISDFDTFISGKVDGLDNFESPLLRPDGEERIINWHNTLLKDKDGKITGMLSSGEDITEKKRAEEALAKAEETHEKEIHHRIKNNLQIIASLLDLEASNFTDPRVIDAFEESRNRVHSISIAHEELYRSRDMTNVAFRDYVNDVTNYLYQMNDLQGKDIELSMDVEDILLNVDKAIHLGLILNELIVNSFKYAFPEGKGNISIAFHKKEEQFTFIVADDGIGIPKGIEIGKTNTLGMQLVNELVDQIGGNVHLNRSNGTEITITFKDR</sequence>
<dbReference type="SMART" id="SM00387">
    <property type="entry name" value="HATPase_c"/>
    <property type="match status" value="1"/>
</dbReference>
<keyword evidence="1" id="KW-0597">Phosphoprotein</keyword>
<proteinExistence type="predicted"/>
<dbReference type="CDD" id="cd00130">
    <property type="entry name" value="PAS"/>
    <property type="match status" value="1"/>
</dbReference>
<dbReference type="InterPro" id="IPR011495">
    <property type="entry name" value="Sig_transdc_His_kin_sub2_dim/P"/>
</dbReference>
<feature type="domain" description="Response regulatory" evidence="3">
    <location>
        <begin position="12"/>
        <end position="127"/>
    </location>
</feature>
<dbReference type="Pfam" id="PF02518">
    <property type="entry name" value="HATPase_c"/>
    <property type="match status" value="1"/>
</dbReference>
<evidence type="ECO:0000313" key="5">
    <source>
        <dbReference type="EMBL" id="MCM1985644.1"/>
    </source>
</evidence>
<evidence type="ECO:0000259" key="3">
    <source>
        <dbReference type="PROSITE" id="PS50110"/>
    </source>
</evidence>
<dbReference type="SMART" id="SM00448">
    <property type="entry name" value="REC"/>
    <property type="match status" value="1"/>
</dbReference>
<dbReference type="SMART" id="SM00086">
    <property type="entry name" value="PAC"/>
    <property type="match status" value="1"/>
</dbReference>
<dbReference type="InterPro" id="IPR000014">
    <property type="entry name" value="PAS"/>
</dbReference>
<keyword evidence="6" id="KW-1185">Reference proteome</keyword>
<feature type="domain" description="Histidine kinase" evidence="2">
    <location>
        <begin position="275"/>
        <end position="466"/>
    </location>
</feature>
<accession>A0A9E5DB34</accession>
<dbReference type="EMBL" id="JAGSOI010000003">
    <property type="protein sequence ID" value="MCM1985644.1"/>
    <property type="molecule type" value="Genomic_DNA"/>
</dbReference>
<dbReference type="InterPro" id="IPR001610">
    <property type="entry name" value="PAC"/>
</dbReference>
<feature type="domain" description="PAC" evidence="4">
    <location>
        <begin position="215"/>
        <end position="267"/>
    </location>
</feature>
<dbReference type="PANTHER" id="PTHR43065:SF23">
    <property type="entry name" value="SENSOR HISTIDINE KINASE PDTAS"/>
    <property type="match status" value="1"/>
</dbReference>
<dbReference type="SUPFAM" id="SSF55874">
    <property type="entry name" value="ATPase domain of HSP90 chaperone/DNA topoisomerase II/histidine kinase"/>
    <property type="match status" value="1"/>
</dbReference>
<dbReference type="Pfam" id="PF07568">
    <property type="entry name" value="HisKA_2"/>
    <property type="match status" value="1"/>
</dbReference>
<dbReference type="Gene3D" id="3.30.450.20">
    <property type="entry name" value="PAS domain"/>
    <property type="match status" value="1"/>
</dbReference>
<dbReference type="InterPro" id="IPR000700">
    <property type="entry name" value="PAS-assoc_C"/>
</dbReference>
<dbReference type="PROSITE" id="PS50113">
    <property type="entry name" value="PAC"/>
    <property type="match status" value="1"/>
</dbReference>
<evidence type="ECO:0000259" key="2">
    <source>
        <dbReference type="PROSITE" id="PS50109"/>
    </source>
</evidence>
<dbReference type="InterPro" id="IPR035965">
    <property type="entry name" value="PAS-like_dom_sf"/>
</dbReference>